<dbReference type="AlphaFoldDB" id="A0A7H0SSC7"/>
<dbReference type="EMBL" id="CP046884">
    <property type="protein sequence ID" value="QNQ91452.1"/>
    <property type="molecule type" value="Genomic_DNA"/>
</dbReference>
<keyword evidence="2" id="KW-1185">Reference proteome</keyword>
<reference evidence="1 2" key="1">
    <citation type="submission" date="2019-12" db="EMBL/GenBank/DDBJ databases">
        <title>Corynebacterium sp. nov., isolated from feces of the Anser Albifrons in China.</title>
        <authorList>
            <person name="Liu Q."/>
        </authorList>
    </citation>
    <scope>NUCLEOTIDE SEQUENCE [LARGE SCALE GENOMIC DNA]</scope>
    <source>
        <strain evidence="1 2">4H37-19</strain>
    </source>
</reference>
<evidence type="ECO:0000313" key="2">
    <source>
        <dbReference type="Proteomes" id="UP000516320"/>
    </source>
</evidence>
<organism evidence="1 2">
    <name type="scientific">Corynebacterium poyangense</name>
    <dbReference type="NCBI Taxonomy" id="2684405"/>
    <lineage>
        <taxon>Bacteria</taxon>
        <taxon>Bacillati</taxon>
        <taxon>Actinomycetota</taxon>
        <taxon>Actinomycetes</taxon>
        <taxon>Mycobacteriales</taxon>
        <taxon>Corynebacteriaceae</taxon>
        <taxon>Corynebacterium</taxon>
    </lineage>
</organism>
<gene>
    <name evidence="1" type="ORF">GP475_06870</name>
</gene>
<dbReference type="KEGG" id="cpoy:GP475_06870"/>
<proteinExistence type="predicted"/>
<name>A0A7H0SSC7_9CORY</name>
<protein>
    <submittedName>
        <fullName evidence="1">Uncharacterized protein</fullName>
    </submittedName>
</protein>
<accession>A0A7H0SSC7</accession>
<sequence>MTPTSVTSHYQVVYQHQPGLSLTQAGSYRAYCLRLSNPVCVTNAAARCPVNLLCRIETGLCDILGGDIGYMRRIMKKPTTPPNEQYFILGKGY</sequence>
<dbReference type="Proteomes" id="UP000516320">
    <property type="component" value="Chromosome"/>
</dbReference>
<evidence type="ECO:0000313" key="1">
    <source>
        <dbReference type="EMBL" id="QNQ91452.1"/>
    </source>
</evidence>